<dbReference type="NCBIfam" id="TIGR00684">
    <property type="entry name" value="narJ"/>
    <property type="match status" value="1"/>
</dbReference>
<accession>A0A4R6EYX4</accession>
<gene>
    <name evidence="2" type="ORF">EC847_10139</name>
</gene>
<comment type="caution">
    <text evidence="2">The sequence shown here is derived from an EMBL/GenBank/DDBJ whole genome shotgun (WGS) entry which is preliminary data.</text>
</comment>
<dbReference type="RefSeq" id="WP_133459759.1">
    <property type="nucleotide sequence ID" value="NZ_SNVX01000001.1"/>
</dbReference>
<dbReference type="OrthoDB" id="8478585at2"/>
<dbReference type="GO" id="GO:0051082">
    <property type="term" value="F:unfolded protein binding"/>
    <property type="evidence" value="ECO:0007669"/>
    <property type="project" value="InterPro"/>
</dbReference>
<dbReference type="GO" id="GO:0051131">
    <property type="term" value="P:chaperone-mediated protein complex assembly"/>
    <property type="evidence" value="ECO:0007669"/>
    <property type="project" value="InterPro"/>
</dbReference>
<dbReference type="SUPFAM" id="SSF89155">
    <property type="entry name" value="TorD-like"/>
    <property type="match status" value="1"/>
</dbReference>
<dbReference type="PANTHER" id="PTHR43680:SF4">
    <property type="entry name" value="NITRATE REDUCTASE MOLYBDENUM COFACTOR ASSEMBLY CHAPERONE NARW-RELATED"/>
    <property type="match status" value="1"/>
</dbReference>
<evidence type="ECO:0000313" key="3">
    <source>
        <dbReference type="Proteomes" id="UP000295530"/>
    </source>
</evidence>
<dbReference type="GO" id="GO:0042128">
    <property type="term" value="P:nitrate assimilation"/>
    <property type="evidence" value="ECO:0007669"/>
    <property type="project" value="UniProtKB-KW"/>
</dbReference>
<sequence length="232" mass="26295">MPILKLIALLLEYPDALLWDNRDDAQALVMQDAPTLAPWVETYLSAPLLDQQEVWCDLFERGSSMSLLLFEHVHGESRDRGQAMVDLMAQYEQAGLQLDCRELPDHLPLYLEFLSTRSPEEAREGLQNVAPILALLGGRLKERQSNYYQLFDTLLLLANSPLRSDSVTPQVKAEPRDDTRQALDAVWEEEQVKFIEDNATSACDSSPLQSYQKRFSQDVAPQYVDVRSGGPK</sequence>
<dbReference type="PANTHER" id="PTHR43680">
    <property type="entry name" value="NITRATE REDUCTASE MOLYBDENUM COFACTOR ASSEMBLY CHAPERONE"/>
    <property type="match status" value="1"/>
</dbReference>
<name>A0A4R6EYX4_SCAGO</name>
<evidence type="ECO:0000256" key="1">
    <source>
        <dbReference type="ARBA" id="ARBA00023063"/>
    </source>
</evidence>
<protein>
    <submittedName>
        <fullName evidence="2">Respiratory nitrate reductase chaperone NarJ</fullName>
    </submittedName>
</protein>
<dbReference type="EMBL" id="SNVX01000001">
    <property type="protein sequence ID" value="TDN64116.1"/>
    <property type="molecule type" value="Genomic_DNA"/>
</dbReference>
<dbReference type="Proteomes" id="UP000295530">
    <property type="component" value="Unassembled WGS sequence"/>
</dbReference>
<proteinExistence type="predicted"/>
<organism evidence="2 3">
    <name type="scientific">Scandinavium goeteborgense</name>
    <dbReference type="NCBI Taxonomy" id="1851514"/>
    <lineage>
        <taxon>Bacteria</taxon>
        <taxon>Pseudomonadati</taxon>
        <taxon>Pseudomonadota</taxon>
        <taxon>Gammaproteobacteria</taxon>
        <taxon>Enterobacterales</taxon>
        <taxon>Enterobacteriaceae</taxon>
        <taxon>Scandinavium</taxon>
    </lineage>
</organism>
<dbReference type="Pfam" id="PF02613">
    <property type="entry name" value="Nitrate_red_del"/>
    <property type="match status" value="1"/>
</dbReference>
<reference evidence="2 3" key="1">
    <citation type="submission" date="2019-03" db="EMBL/GenBank/DDBJ databases">
        <title>Genomic analyses of the natural microbiome of Caenorhabditis elegans.</title>
        <authorList>
            <person name="Samuel B."/>
        </authorList>
    </citation>
    <scope>NUCLEOTIDE SEQUENCE [LARGE SCALE GENOMIC DNA]</scope>
    <source>
        <strain evidence="2 3">BIGb0156</strain>
    </source>
</reference>
<dbReference type="InterPro" id="IPR003765">
    <property type="entry name" value="NO3_reductase_chaperone_NarJ"/>
</dbReference>
<dbReference type="GO" id="GO:0016530">
    <property type="term" value="F:metallochaperone activity"/>
    <property type="evidence" value="ECO:0007669"/>
    <property type="project" value="TreeGrafter"/>
</dbReference>
<dbReference type="InterPro" id="IPR020945">
    <property type="entry name" value="DMSO/NO3_reduct_chaperone"/>
</dbReference>
<dbReference type="AlphaFoldDB" id="A0A4R6EYX4"/>
<keyword evidence="3" id="KW-1185">Reference proteome</keyword>
<dbReference type="Gene3D" id="1.10.3480.10">
    <property type="entry name" value="TorD-like"/>
    <property type="match status" value="1"/>
</dbReference>
<dbReference type="InterPro" id="IPR036411">
    <property type="entry name" value="TorD-like_sf"/>
</dbReference>
<keyword evidence="1" id="KW-0534">Nitrate assimilation</keyword>
<evidence type="ECO:0000313" key="2">
    <source>
        <dbReference type="EMBL" id="TDN64116.1"/>
    </source>
</evidence>